<evidence type="ECO:0000313" key="3">
    <source>
        <dbReference type="Proteomes" id="UP000800041"/>
    </source>
</evidence>
<dbReference type="Proteomes" id="UP000800041">
    <property type="component" value="Unassembled WGS sequence"/>
</dbReference>
<dbReference type="EMBL" id="ML977168">
    <property type="protein sequence ID" value="KAF1984352.1"/>
    <property type="molecule type" value="Genomic_DNA"/>
</dbReference>
<feature type="region of interest" description="Disordered" evidence="1">
    <location>
        <begin position="61"/>
        <end position="109"/>
    </location>
</feature>
<organism evidence="2 3">
    <name type="scientific">Aulographum hederae CBS 113979</name>
    <dbReference type="NCBI Taxonomy" id="1176131"/>
    <lineage>
        <taxon>Eukaryota</taxon>
        <taxon>Fungi</taxon>
        <taxon>Dikarya</taxon>
        <taxon>Ascomycota</taxon>
        <taxon>Pezizomycotina</taxon>
        <taxon>Dothideomycetes</taxon>
        <taxon>Pleosporomycetidae</taxon>
        <taxon>Aulographales</taxon>
        <taxon>Aulographaceae</taxon>
    </lineage>
</organism>
<evidence type="ECO:0000256" key="1">
    <source>
        <dbReference type="SAM" id="MobiDB-lite"/>
    </source>
</evidence>
<gene>
    <name evidence="2" type="ORF">K402DRAFT_142362</name>
</gene>
<sequence length="229" mass="25195">MLKAKVVQLAAMFRSRAKLLIYFTRIIVSVLRNVLYYWTRCSLLGVGAAIWDCQLDKRCRESVSGPQGNRSNDDGVGAVGEPMDSGWESGESGRTSTVRRRSRVGQDSDTASGRLLGAWELGVGSLESRLVPTGYWPCCPSALPDPRRSRRKKSNRGAALLEAMDRQGRMPVGPGIGRVPRQMPGSSRFYSPDRGSMVKSSEKPAALDSWKPTSESRARGQRSLLLPYC</sequence>
<accession>A0A6G1GU66</accession>
<protein>
    <submittedName>
        <fullName evidence="2">Uncharacterized protein</fullName>
    </submittedName>
</protein>
<reference evidence="2" key="1">
    <citation type="journal article" date="2020" name="Stud. Mycol.">
        <title>101 Dothideomycetes genomes: a test case for predicting lifestyles and emergence of pathogens.</title>
        <authorList>
            <person name="Haridas S."/>
            <person name="Albert R."/>
            <person name="Binder M."/>
            <person name="Bloem J."/>
            <person name="Labutti K."/>
            <person name="Salamov A."/>
            <person name="Andreopoulos B."/>
            <person name="Baker S."/>
            <person name="Barry K."/>
            <person name="Bills G."/>
            <person name="Bluhm B."/>
            <person name="Cannon C."/>
            <person name="Castanera R."/>
            <person name="Culley D."/>
            <person name="Daum C."/>
            <person name="Ezra D."/>
            <person name="Gonzalez J."/>
            <person name="Henrissat B."/>
            <person name="Kuo A."/>
            <person name="Liang C."/>
            <person name="Lipzen A."/>
            <person name="Lutzoni F."/>
            <person name="Magnuson J."/>
            <person name="Mondo S."/>
            <person name="Nolan M."/>
            <person name="Ohm R."/>
            <person name="Pangilinan J."/>
            <person name="Park H.-J."/>
            <person name="Ramirez L."/>
            <person name="Alfaro M."/>
            <person name="Sun H."/>
            <person name="Tritt A."/>
            <person name="Yoshinaga Y."/>
            <person name="Zwiers L.-H."/>
            <person name="Turgeon B."/>
            <person name="Goodwin S."/>
            <person name="Spatafora J."/>
            <person name="Crous P."/>
            <person name="Grigoriev I."/>
        </authorList>
    </citation>
    <scope>NUCLEOTIDE SEQUENCE</scope>
    <source>
        <strain evidence="2">CBS 113979</strain>
    </source>
</reference>
<feature type="region of interest" description="Disordered" evidence="1">
    <location>
        <begin position="168"/>
        <end position="223"/>
    </location>
</feature>
<evidence type="ECO:0000313" key="2">
    <source>
        <dbReference type="EMBL" id="KAF1984352.1"/>
    </source>
</evidence>
<keyword evidence="3" id="KW-1185">Reference proteome</keyword>
<name>A0A6G1GU66_9PEZI</name>
<dbReference type="AlphaFoldDB" id="A0A6G1GU66"/>
<proteinExistence type="predicted"/>